<evidence type="ECO:0000256" key="7">
    <source>
        <dbReference type="ARBA" id="ARBA00026132"/>
    </source>
</evidence>
<feature type="domain" description="Enoyl reductase (ER)" evidence="10">
    <location>
        <begin position="14"/>
        <end position="349"/>
    </location>
</feature>
<dbReference type="FunFam" id="3.40.50.720:FF:000068">
    <property type="entry name" value="Sorbitol dehydrogenase"/>
    <property type="match status" value="1"/>
</dbReference>
<dbReference type="PANTHER" id="PTHR43161">
    <property type="entry name" value="SORBITOL DEHYDROGENASE"/>
    <property type="match status" value="1"/>
</dbReference>
<dbReference type="AlphaFoldDB" id="A0A1S3HDG3"/>
<evidence type="ECO:0000256" key="4">
    <source>
        <dbReference type="ARBA" id="ARBA00022833"/>
    </source>
</evidence>
<keyword evidence="4 9" id="KW-0862">Zinc</keyword>
<dbReference type="GO" id="GO:0008270">
    <property type="term" value="F:zinc ion binding"/>
    <property type="evidence" value="ECO:0007669"/>
    <property type="project" value="InterPro"/>
</dbReference>
<accession>A0A1S3HDG3</accession>
<dbReference type="InterPro" id="IPR013154">
    <property type="entry name" value="ADH-like_N"/>
</dbReference>
<evidence type="ECO:0000256" key="9">
    <source>
        <dbReference type="RuleBase" id="RU361277"/>
    </source>
</evidence>
<dbReference type="InterPro" id="IPR002328">
    <property type="entry name" value="ADH_Zn_CS"/>
</dbReference>
<comment type="cofactor">
    <cofactor evidence="1 9">
        <name>Zn(2+)</name>
        <dbReference type="ChEBI" id="CHEBI:29105"/>
    </cofactor>
</comment>
<dbReference type="InterPro" id="IPR020843">
    <property type="entry name" value="ER"/>
</dbReference>
<protein>
    <recommendedName>
        <fullName evidence="7">Sorbitol dehydrogenase</fullName>
    </recommendedName>
    <alternativeName>
        <fullName evidence="8">Polyol dehydrogenase</fullName>
    </alternativeName>
</protein>
<dbReference type="Pfam" id="PF08240">
    <property type="entry name" value="ADH_N"/>
    <property type="match status" value="1"/>
</dbReference>
<dbReference type="GO" id="GO:0003939">
    <property type="term" value="F:L-iditol 2-dehydrogenase (NAD+) activity"/>
    <property type="evidence" value="ECO:0007669"/>
    <property type="project" value="TreeGrafter"/>
</dbReference>
<dbReference type="SMART" id="SM00829">
    <property type="entry name" value="PKS_ER"/>
    <property type="match status" value="1"/>
</dbReference>
<gene>
    <name evidence="12" type="primary">LOC106154291</name>
</gene>
<dbReference type="Pfam" id="PF00107">
    <property type="entry name" value="ADH_zinc_N"/>
    <property type="match status" value="1"/>
</dbReference>
<evidence type="ECO:0000313" key="11">
    <source>
        <dbReference type="Proteomes" id="UP000085678"/>
    </source>
</evidence>
<dbReference type="OrthoDB" id="1879366at2759"/>
<keyword evidence="11" id="KW-1185">Reference proteome</keyword>
<reference evidence="12" key="1">
    <citation type="submission" date="2025-08" db="UniProtKB">
        <authorList>
            <consortium name="RefSeq"/>
        </authorList>
    </citation>
    <scope>IDENTIFICATION</scope>
    <source>
        <tissue evidence="12">Gonads</tissue>
    </source>
</reference>
<dbReference type="InterPro" id="IPR013149">
    <property type="entry name" value="ADH-like_C"/>
</dbReference>
<dbReference type="InParanoid" id="A0A1S3HDG3"/>
<evidence type="ECO:0000256" key="1">
    <source>
        <dbReference type="ARBA" id="ARBA00001947"/>
    </source>
</evidence>
<name>A0A1S3HDG3_LINAN</name>
<dbReference type="SUPFAM" id="SSF51735">
    <property type="entry name" value="NAD(P)-binding Rossmann-fold domains"/>
    <property type="match status" value="1"/>
</dbReference>
<evidence type="ECO:0000256" key="8">
    <source>
        <dbReference type="ARBA" id="ARBA00032485"/>
    </source>
</evidence>
<proteinExistence type="inferred from homology"/>
<dbReference type="RefSeq" id="XP_013384060.1">
    <property type="nucleotide sequence ID" value="XM_013528606.1"/>
</dbReference>
<evidence type="ECO:0000313" key="12">
    <source>
        <dbReference type="RefSeq" id="XP_013384060.1"/>
    </source>
</evidence>
<dbReference type="Gene3D" id="3.40.50.720">
    <property type="entry name" value="NAD(P)-binding Rossmann-like Domain"/>
    <property type="match status" value="1"/>
</dbReference>
<organism evidence="11 12">
    <name type="scientific">Lingula anatina</name>
    <name type="common">Brachiopod</name>
    <name type="synonym">Lingula unguis</name>
    <dbReference type="NCBI Taxonomy" id="7574"/>
    <lineage>
        <taxon>Eukaryota</taxon>
        <taxon>Metazoa</taxon>
        <taxon>Spiralia</taxon>
        <taxon>Lophotrochozoa</taxon>
        <taxon>Brachiopoda</taxon>
        <taxon>Linguliformea</taxon>
        <taxon>Lingulata</taxon>
        <taxon>Lingulida</taxon>
        <taxon>Linguloidea</taxon>
        <taxon>Lingulidae</taxon>
        <taxon>Lingula</taxon>
    </lineage>
</organism>
<evidence type="ECO:0000259" key="10">
    <source>
        <dbReference type="SMART" id="SM00829"/>
    </source>
</evidence>
<comment type="similarity">
    <text evidence="2 9">Belongs to the zinc-containing alcohol dehydrogenase family.</text>
</comment>
<dbReference type="GO" id="GO:0006062">
    <property type="term" value="P:sorbitol catabolic process"/>
    <property type="evidence" value="ECO:0007669"/>
    <property type="project" value="TreeGrafter"/>
</dbReference>
<evidence type="ECO:0000256" key="5">
    <source>
        <dbReference type="ARBA" id="ARBA00023002"/>
    </source>
</evidence>
<evidence type="ECO:0000256" key="2">
    <source>
        <dbReference type="ARBA" id="ARBA00008072"/>
    </source>
</evidence>
<dbReference type="SUPFAM" id="SSF50129">
    <property type="entry name" value="GroES-like"/>
    <property type="match status" value="1"/>
</dbReference>
<keyword evidence="3 9" id="KW-0479">Metal-binding</keyword>
<dbReference type="Proteomes" id="UP000085678">
    <property type="component" value="Unplaced"/>
</dbReference>
<dbReference type="InterPro" id="IPR036291">
    <property type="entry name" value="NAD(P)-bd_dom_sf"/>
</dbReference>
<evidence type="ECO:0000256" key="6">
    <source>
        <dbReference type="ARBA" id="ARBA00023027"/>
    </source>
</evidence>
<dbReference type="PANTHER" id="PTHR43161:SF9">
    <property type="entry name" value="SORBITOL DEHYDROGENASE"/>
    <property type="match status" value="1"/>
</dbReference>
<dbReference type="InterPro" id="IPR011032">
    <property type="entry name" value="GroES-like_sf"/>
</dbReference>
<dbReference type="Gene3D" id="3.90.180.10">
    <property type="entry name" value="Medium-chain alcohol dehydrogenases, catalytic domain"/>
    <property type="match status" value="1"/>
</dbReference>
<dbReference type="CDD" id="cd05285">
    <property type="entry name" value="sorbitol_DH"/>
    <property type="match status" value="1"/>
</dbReference>
<dbReference type="STRING" id="7574.A0A1S3HDG3"/>
<dbReference type="KEGG" id="lak:106154291"/>
<dbReference type="PROSITE" id="PS00059">
    <property type="entry name" value="ADH_ZINC"/>
    <property type="match status" value="1"/>
</dbReference>
<dbReference type="GeneID" id="106154291"/>
<keyword evidence="6" id="KW-0520">NAD</keyword>
<keyword evidence="5" id="KW-0560">Oxidoreductase</keyword>
<evidence type="ECO:0000256" key="3">
    <source>
        <dbReference type="ARBA" id="ARBA00022723"/>
    </source>
</evidence>
<sequence length="354" mass="37404">MSNSKMQLAAVIYGKDDLRMEERPVPLPGKGEVQIAVACVGICGSDIHLLREGALGTMVIKEPFVLGHEFSGTVTSIGEGVTSLKIGDRVATEPAAACLKCELCVVDGRYNICRNRITFCGTPGSDGGLRAVCCHPANFCHRLPDSLTLEEGMLLEPLAVGVHGCERAGIKPGSSVLVTGAGPIGIATVLAAKASGATKVYITDVLQHRLDFAKSVGATHTLLVKASDDPQTVAAKVKDLMGCEAEASIECSGAEEALSMAILATKPGKVVAVVGIGNTNQTIPAFHALVNEIDICFCFAYKKCHEIAIELVTSDKVDIKPLITHRFKLDKALEAFELARDRQGMKVAIACNDY</sequence>
<dbReference type="InterPro" id="IPR045306">
    <property type="entry name" value="SDH-like"/>
</dbReference>